<protein>
    <submittedName>
        <fullName evidence="1">Uncharacterized protein</fullName>
    </submittedName>
</protein>
<name>A0A853R369_9VIBR</name>
<dbReference type="AlphaFoldDB" id="A0A853R369"/>
<comment type="caution">
    <text evidence="1">The sequence shown here is derived from an EMBL/GenBank/DDBJ whole genome shotgun (WGS) entry which is preliminary data.</text>
</comment>
<organism evidence="1 2">
    <name type="scientific">Vibrio ordalii FS-238</name>
    <dbReference type="NCBI Taxonomy" id="617133"/>
    <lineage>
        <taxon>Bacteria</taxon>
        <taxon>Pseudomonadati</taxon>
        <taxon>Pseudomonadota</taxon>
        <taxon>Gammaproteobacteria</taxon>
        <taxon>Vibrionales</taxon>
        <taxon>Vibrionaceae</taxon>
        <taxon>Vibrio</taxon>
    </lineage>
</organism>
<reference evidence="1 2" key="1">
    <citation type="journal article" date="2012" name="Science">
        <title>Ecological populations of bacteria act as socially cohesive units of antibiotic production and resistance.</title>
        <authorList>
            <person name="Cordero O.X."/>
            <person name="Wildschutte H."/>
            <person name="Kirkup B."/>
            <person name="Proehl S."/>
            <person name="Ngo L."/>
            <person name="Hussain F."/>
            <person name="Le Roux F."/>
            <person name="Mincer T."/>
            <person name="Polz M.F."/>
        </authorList>
    </citation>
    <scope>NUCLEOTIDE SEQUENCE [LARGE SCALE GENOMIC DNA]</scope>
    <source>
        <strain evidence="1 2">FS-238</strain>
    </source>
</reference>
<accession>A0A853R369</accession>
<evidence type="ECO:0000313" key="2">
    <source>
        <dbReference type="Proteomes" id="UP000094808"/>
    </source>
</evidence>
<dbReference type="Proteomes" id="UP000094808">
    <property type="component" value="Unassembled WGS sequence"/>
</dbReference>
<gene>
    <name evidence="1" type="ORF">A1QS_07430</name>
</gene>
<keyword evidence="2" id="KW-1185">Reference proteome</keyword>
<dbReference type="EMBL" id="AJYS02000237">
    <property type="protein sequence ID" value="OEE33670.1"/>
    <property type="molecule type" value="Genomic_DNA"/>
</dbReference>
<sequence>MLLYERSGIKNVQIRGGILKDNKQNKSSILIACKNSNGNLVRKHVFVGRKRIVRQIAGQPVVITPVLRNGTIAGYAIESKEKLRMIAKPLRTEMIAKGRLLSKVRRRKIQTYAHDVYELGLLPDGIYICSECGNYVEPPHVCDVKL</sequence>
<evidence type="ECO:0000313" key="1">
    <source>
        <dbReference type="EMBL" id="OEE33670.1"/>
    </source>
</evidence>
<proteinExistence type="predicted"/>